<comment type="cofactor">
    <cofactor evidence="10">
        <name>Mn(2+)</name>
        <dbReference type="ChEBI" id="CHEBI:29035"/>
    </cofactor>
    <text evidence="10">Binds 2 manganese ions per subunit.</text>
</comment>
<sequence>MKKPIVLMILDGWGINENPDQVNAIRMADPVNFNRYWNSYPHTQLRADGEFVGLPEGQFGNSEVGHLNIGAGRVVYQLLPKITKAIKERTILDNKVLSDIMEKTKENGKALHLTGLMSDGGVHSHISHILGVVEMAKEKGLNEVYVHAIMDGRDTPPKSGVNYLKDLEDGLKKIGIGKTASVVGRYYAMDRDTNWERTEEAYDLMTLGNGIKAKSSDEAITGAYNRDETDEFVKATIIVNEDETPVALVKDGDGIIFCNFRPDRARQLTRAFMEEPFTGFTRKAHPKVSFVCMAQYDEKFGLPVAYPPETIVNTFGEILSKHGMKQIRTAETEKYAHVTFFFNGGVEDTYPGEIRLLTPSPSVATYDLKPEMSAYEVTDKLLEELQKGDTDVVILNFANTDMVGHTGIIEAEIRAVKAVDECLNKIASKVLEMEGMVLVTADHGNGDLMVDPVTKAPYTAHTANPVPFILISDKLKNIKLRNDGKLADLTPTILDILKIEKPAEMTGESLIVK</sequence>
<keyword evidence="7 10" id="KW-0464">Manganese</keyword>
<dbReference type="CDD" id="cd16010">
    <property type="entry name" value="iPGM"/>
    <property type="match status" value="1"/>
</dbReference>
<dbReference type="UniPathway" id="UPA00109">
    <property type="reaction ID" value="UER00186"/>
</dbReference>
<evidence type="ECO:0000256" key="3">
    <source>
        <dbReference type="ARBA" id="ARBA00008819"/>
    </source>
</evidence>
<keyword evidence="17" id="KW-1185">Reference proteome</keyword>
<keyword evidence="8 10" id="KW-0413">Isomerase</keyword>
<evidence type="ECO:0000256" key="11">
    <source>
        <dbReference type="PIRSR" id="PIRSR001492-1"/>
    </source>
</evidence>
<dbReference type="InterPro" id="IPR017850">
    <property type="entry name" value="Alkaline_phosphatase_core_sf"/>
</dbReference>
<dbReference type="EMBL" id="CP001739">
    <property type="protein sequence ID" value="ACZ07991.1"/>
    <property type="molecule type" value="Genomic_DNA"/>
</dbReference>
<feature type="binding site" evidence="10 13">
    <location>
        <position position="442"/>
    </location>
    <ligand>
        <name>Mn(2+)</name>
        <dbReference type="ChEBI" id="CHEBI:29035"/>
        <label>2</label>
    </ligand>
</feature>
<feature type="binding site" evidence="10 13">
    <location>
        <position position="461"/>
    </location>
    <ligand>
        <name>Mn(2+)</name>
        <dbReference type="ChEBI" id="CHEBI:29035"/>
        <label>1</label>
    </ligand>
</feature>
<gene>
    <name evidence="10" type="primary">gpmI</name>
    <name evidence="16" type="ordered locus">Sterm_1123</name>
</gene>
<dbReference type="InterPro" id="IPR006124">
    <property type="entry name" value="Metalloenzyme"/>
</dbReference>
<dbReference type="RefSeq" id="WP_012860587.1">
    <property type="nucleotide sequence ID" value="NC_013517.1"/>
</dbReference>
<dbReference type="GO" id="GO:0006096">
    <property type="term" value="P:glycolytic process"/>
    <property type="evidence" value="ECO:0007669"/>
    <property type="project" value="UniProtKB-UniRule"/>
</dbReference>
<feature type="binding site" evidence="10 12">
    <location>
        <position position="185"/>
    </location>
    <ligand>
        <name>substrate</name>
    </ligand>
</feature>
<dbReference type="GO" id="GO:0006007">
    <property type="term" value="P:glucose catabolic process"/>
    <property type="evidence" value="ECO:0007669"/>
    <property type="project" value="InterPro"/>
</dbReference>
<dbReference type="PANTHER" id="PTHR31637:SF0">
    <property type="entry name" value="2,3-BISPHOSPHOGLYCERATE-INDEPENDENT PHOSPHOGLYCERATE MUTASE"/>
    <property type="match status" value="1"/>
</dbReference>
<dbReference type="AlphaFoldDB" id="D1AFV6"/>
<keyword evidence="5 10" id="KW-0479">Metal-binding</keyword>
<dbReference type="Gene3D" id="3.40.720.10">
    <property type="entry name" value="Alkaline Phosphatase, subunit A"/>
    <property type="match status" value="1"/>
</dbReference>
<evidence type="ECO:0000256" key="12">
    <source>
        <dbReference type="PIRSR" id="PIRSR001492-2"/>
    </source>
</evidence>
<dbReference type="STRING" id="526218.Sterm_1123"/>
<evidence type="ECO:0000256" key="6">
    <source>
        <dbReference type="ARBA" id="ARBA00023152"/>
    </source>
</evidence>
<organism evidence="16 17">
    <name type="scientific">Sebaldella termitidis (strain ATCC 33386 / NCTC 11300)</name>
    <dbReference type="NCBI Taxonomy" id="526218"/>
    <lineage>
        <taxon>Bacteria</taxon>
        <taxon>Fusobacteriati</taxon>
        <taxon>Fusobacteriota</taxon>
        <taxon>Fusobacteriia</taxon>
        <taxon>Fusobacteriales</taxon>
        <taxon>Leptotrichiaceae</taxon>
        <taxon>Sebaldella</taxon>
    </lineage>
</organism>
<evidence type="ECO:0000256" key="7">
    <source>
        <dbReference type="ARBA" id="ARBA00023211"/>
    </source>
</evidence>
<keyword evidence="6 10" id="KW-0324">Glycolysis</keyword>
<feature type="binding site" evidence="10 12">
    <location>
        <position position="334"/>
    </location>
    <ligand>
        <name>substrate</name>
    </ligand>
</feature>
<feature type="binding site" evidence="10 13">
    <location>
        <position position="443"/>
    </location>
    <ligand>
        <name>Mn(2+)</name>
        <dbReference type="ChEBI" id="CHEBI:29035"/>
        <label>2</label>
    </ligand>
</feature>
<dbReference type="SUPFAM" id="SSF53649">
    <property type="entry name" value="Alkaline phosphatase-like"/>
    <property type="match status" value="1"/>
</dbReference>
<evidence type="ECO:0000256" key="13">
    <source>
        <dbReference type="PIRSR" id="PIRSR001492-3"/>
    </source>
</evidence>
<evidence type="ECO:0000256" key="5">
    <source>
        <dbReference type="ARBA" id="ARBA00022723"/>
    </source>
</evidence>
<reference evidence="16 17" key="2">
    <citation type="journal article" date="2010" name="Stand. Genomic Sci.">
        <title>Complete genome sequence of Sebaldella termitidis type strain (NCTC 11300).</title>
        <authorList>
            <person name="Harmon-Smith M."/>
            <person name="Celia L."/>
            <person name="Chertkov O."/>
            <person name="Lapidus A."/>
            <person name="Copeland A."/>
            <person name="Glavina Del Rio T."/>
            <person name="Nolan M."/>
            <person name="Lucas S."/>
            <person name="Tice H."/>
            <person name="Cheng J.F."/>
            <person name="Han C."/>
            <person name="Detter J.C."/>
            <person name="Bruce D."/>
            <person name="Goodwin L."/>
            <person name="Pitluck S."/>
            <person name="Pati A."/>
            <person name="Liolios K."/>
            <person name="Ivanova N."/>
            <person name="Mavromatis K."/>
            <person name="Mikhailova N."/>
            <person name="Chen A."/>
            <person name="Palaniappan K."/>
            <person name="Land M."/>
            <person name="Hauser L."/>
            <person name="Chang Y.J."/>
            <person name="Jeffries C.D."/>
            <person name="Brettin T."/>
            <person name="Goker M."/>
            <person name="Beck B."/>
            <person name="Bristow J."/>
            <person name="Eisen J.A."/>
            <person name="Markowitz V."/>
            <person name="Hugenholtz P."/>
            <person name="Kyrpides N.C."/>
            <person name="Klenk H.P."/>
            <person name="Chen F."/>
        </authorList>
    </citation>
    <scope>NUCLEOTIDE SEQUENCE [LARGE SCALE GENOMIC DNA]</scope>
    <source>
        <strain evidence="17">ATCC 33386 / NCTC 11300</strain>
    </source>
</reference>
<dbReference type="eggNOG" id="COG0696">
    <property type="taxonomic scope" value="Bacteria"/>
</dbReference>
<dbReference type="PANTHER" id="PTHR31637">
    <property type="entry name" value="2,3-BISPHOSPHOGLYCERATE-INDEPENDENT PHOSPHOGLYCERATE MUTASE"/>
    <property type="match status" value="1"/>
</dbReference>
<feature type="binding site" evidence="10 12">
    <location>
        <position position="123"/>
    </location>
    <ligand>
        <name>substrate</name>
    </ligand>
</feature>
<comment type="similarity">
    <text evidence="3 10">Belongs to the BPG-independent phosphoglycerate mutase family.</text>
</comment>
<comment type="function">
    <text evidence="10">Catalyzes the interconversion of 2-phosphoglycerate and 3-phosphoglycerate.</text>
</comment>
<dbReference type="FunFam" id="3.40.1450.10:FF:000001">
    <property type="entry name" value="2,3-bisphosphoglycerate-independent phosphoglycerate mutase"/>
    <property type="match status" value="1"/>
</dbReference>
<accession>D1AFV6</accession>
<dbReference type="HOGENOM" id="CLU_026099_2_0_0"/>
<evidence type="ECO:0000256" key="9">
    <source>
        <dbReference type="ARBA" id="ARBA00071648"/>
    </source>
</evidence>
<evidence type="ECO:0000259" key="15">
    <source>
        <dbReference type="Pfam" id="PF06415"/>
    </source>
</evidence>
<evidence type="ECO:0000256" key="10">
    <source>
        <dbReference type="HAMAP-Rule" id="MF_01038"/>
    </source>
</evidence>
<feature type="binding site" evidence="10 12">
    <location>
        <begin position="261"/>
        <end position="264"/>
    </location>
    <ligand>
        <name>substrate</name>
    </ligand>
</feature>
<evidence type="ECO:0000256" key="1">
    <source>
        <dbReference type="ARBA" id="ARBA00000370"/>
    </source>
</evidence>
<dbReference type="NCBIfam" id="TIGR01307">
    <property type="entry name" value="pgm_bpd_ind"/>
    <property type="match status" value="1"/>
</dbReference>
<dbReference type="HAMAP" id="MF_01038">
    <property type="entry name" value="GpmI"/>
    <property type="match status" value="1"/>
</dbReference>
<evidence type="ECO:0000256" key="8">
    <source>
        <dbReference type="ARBA" id="ARBA00023235"/>
    </source>
</evidence>
<evidence type="ECO:0000256" key="4">
    <source>
        <dbReference type="ARBA" id="ARBA00012026"/>
    </source>
</evidence>
<dbReference type="GO" id="GO:0005829">
    <property type="term" value="C:cytosol"/>
    <property type="evidence" value="ECO:0007669"/>
    <property type="project" value="TreeGrafter"/>
</dbReference>
<proteinExistence type="inferred from homology"/>
<comment type="pathway">
    <text evidence="2 10">Carbohydrate degradation; glycolysis; pyruvate from D-glyceraldehyde 3-phosphate: step 3/5.</text>
</comment>
<dbReference type="Gene3D" id="3.40.1450.10">
    <property type="entry name" value="BPG-independent phosphoglycerate mutase, domain B"/>
    <property type="match status" value="1"/>
</dbReference>
<dbReference type="EC" id="5.4.2.12" evidence="4 10"/>
<dbReference type="InterPro" id="IPR011258">
    <property type="entry name" value="BPG-indep_PGM_N"/>
</dbReference>
<feature type="binding site" evidence="10 13">
    <location>
        <position position="11"/>
    </location>
    <ligand>
        <name>Mn(2+)</name>
        <dbReference type="ChEBI" id="CHEBI:29035"/>
        <label>2</label>
    </ligand>
</feature>
<feature type="binding site" evidence="10 12">
    <location>
        <begin position="153"/>
        <end position="154"/>
    </location>
    <ligand>
        <name>substrate</name>
    </ligand>
</feature>
<dbReference type="SUPFAM" id="SSF64158">
    <property type="entry name" value="2,3-Bisphosphoglycerate-independent phosphoglycerate mutase, substrate-binding domain"/>
    <property type="match status" value="1"/>
</dbReference>
<dbReference type="Proteomes" id="UP000000845">
    <property type="component" value="Chromosome"/>
</dbReference>
<reference evidence="17" key="1">
    <citation type="submission" date="2009-09" db="EMBL/GenBank/DDBJ databases">
        <title>The complete chromosome of Sebaldella termitidis ATCC 33386.</title>
        <authorList>
            <consortium name="US DOE Joint Genome Institute (JGI-PGF)"/>
            <person name="Lucas S."/>
            <person name="Copeland A."/>
            <person name="Lapidus A."/>
            <person name="Glavina del Rio T."/>
            <person name="Dalin E."/>
            <person name="Tice H."/>
            <person name="Bruce D."/>
            <person name="Goodwin L."/>
            <person name="Pitluck S."/>
            <person name="Kyrpides N."/>
            <person name="Mavromatis K."/>
            <person name="Ivanova N."/>
            <person name="Mikhailova N."/>
            <person name="Sims D."/>
            <person name="Meincke L."/>
            <person name="Brettin T."/>
            <person name="Detter J.C."/>
            <person name="Han C."/>
            <person name="Larimer F."/>
            <person name="Land M."/>
            <person name="Hauser L."/>
            <person name="Markowitz V."/>
            <person name="Cheng J.F."/>
            <person name="Hugenholtz P."/>
            <person name="Woyke T."/>
            <person name="Wu D."/>
            <person name="Eisen J.A."/>
        </authorList>
    </citation>
    <scope>NUCLEOTIDE SEQUENCE [LARGE SCALE GENOMIC DNA]</scope>
    <source>
        <strain evidence="17">ATCC 33386 / NCTC 11300</strain>
    </source>
</reference>
<dbReference type="GO" id="GO:0030145">
    <property type="term" value="F:manganese ion binding"/>
    <property type="evidence" value="ECO:0007669"/>
    <property type="project" value="UniProtKB-UniRule"/>
</dbReference>
<feature type="active site" description="Phosphoserine intermediate" evidence="10 11">
    <location>
        <position position="62"/>
    </location>
</feature>
<evidence type="ECO:0000313" key="16">
    <source>
        <dbReference type="EMBL" id="ACZ07991.1"/>
    </source>
</evidence>
<dbReference type="KEGG" id="str:Sterm_1123"/>
<evidence type="ECO:0000259" key="14">
    <source>
        <dbReference type="Pfam" id="PF01676"/>
    </source>
</evidence>
<dbReference type="Pfam" id="PF06415">
    <property type="entry name" value="iPGM_N"/>
    <property type="match status" value="1"/>
</dbReference>
<dbReference type="Pfam" id="PF01676">
    <property type="entry name" value="Metalloenzyme"/>
    <property type="match status" value="1"/>
</dbReference>
<feature type="binding site" evidence="10 13">
    <location>
        <position position="401"/>
    </location>
    <ligand>
        <name>Mn(2+)</name>
        <dbReference type="ChEBI" id="CHEBI:29035"/>
        <label>1</label>
    </ligand>
</feature>
<feature type="binding site" evidence="10 13">
    <location>
        <position position="62"/>
    </location>
    <ligand>
        <name>Mn(2+)</name>
        <dbReference type="ChEBI" id="CHEBI:29035"/>
        <label>2</label>
    </ligand>
</feature>
<feature type="domain" description="Metalloenzyme" evidence="14">
    <location>
        <begin position="3"/>
        <end position="501"/>
    </location>
</feature>
<evidence type="ECO:0000256" key="2">
    <source>
        <dbReference type="ARBA" id="ARBA00004798"/>
    </source>
</evidence>
<evidence type="ECO:0000313" key="17">
    <source>
        <dbReference type="Proteomes" id="UP000000845"/>
    </source>
</evidence>
<name>D1AFV6_SEBTE</name>
<feature type="binding site" evidence="10 12">
    <location>
        <position position="191"/>
    </location>
    <ligand>
        <name>substrate</name>
    </ligand>
</feature>
<dbReference type="InterPro" id="IPR005995">
    <property type="entry name" value="Pgm_bpd_ind"/>
</dbReference>
<dbReference type="PIRSF" id="PIRSF001492">
    <property type="entry name" value="IPGAM"/>
    <property type="match status" value="1"/>
</dbReference>
<protein>
    <recommendedName>
        <fullName evidence="9 10">2,3-bisphosphoglycerate-independent phosphoglycerate mutase</fullName>
        <shortName evidence="10">BPG-independent PGAM</shortName>
        <shortName evidence="10">Phosphoglyceromutase</shortName>
        <shortName evidence="10">iPGM</shortName>
        <ecNumber evidence="4 10">5.4.2.12</ecNumber>
    </recommendedName>
</protein>
<comment type="subunit">
    <text evidence="10">Monomer.</text>
</comment>
<dbReference type="InterPro" id="IPR036646">
    <property type="entry name" value="PGAM_B_sf"/>
</dbReference>
<dbReference type="GO" id="GO:0004619">
    <property type="term" value="F:phosphoglycerate mutase activity"/>
    <property type="evidence" value="ECO:0007669"/>
    <property type="project" value="UniProtKB-UniRule"/>
</dbReference>
<feature type="binding site" evidence="10 13">
    <location>
        <position position="405"/>
    </location>
    <ligand>
        <name>Mn(2+)</name>
        <dbReference type="ChEBI" id="CHEBI:29035"/>
        <label>1</label>
    </ligand>
</feature>
<comment type="catalytic activity">
    <reaction evidence="1 10">
        <text>(2R)-2-phosphoglycerate = (2R)-3-phosphoglycerate</text>
        <dbReference type="Rhea" id="RHEA:15901"/>
        <dbReference type="ChEBI" id="CHEBI:58272"/>
        <dbReference type="ChEBI" id="CHEBI:58289"/>
        <dbReference type="EC" id="5.4.2.12"/>
    </reaction>
</comment>
<feature type="domain" description="BPG-independent PGAM N-terminal" evidence="15">
    <location>
        <begin position="82"/>
        <end position="298"/>
    </location>
</feature>